<name>R1IEX7_9GAMM</name>
<evidence type="ECO:0000313" key="2">
    <source>
        <dbReference type="Proteomes" id="UP000011223"/>
    </source>
</evidence>
<dbReference type="SUPFAM" id="SSF110849">
    <property type="entry name" value="ParB/Sulfiredoxin"/>
    <property type="match status" value="1"/>
</dbReference>
<proteinExistence type="predicted"/>
<reference evidence="1 2" key="1">
    <citation type="journal article" date="2014" name="PLoS ONE">
        <title>Grimontia indica AK16(T), sp. nov., Isolated from a Seawater Sample Reports the Presence of Pathogenic Genes Similar to Vibrio Genus.</title>
        <authorList>
            <person name="Singh A."/>
            <person name="Vaidya B."/>
            <person name="Khatri I."/>
            <person name="Srinivas T.N."/>
            <person name="Subramanian S."/>
            <person name="Korpole S."/>
            <person name="Pinnaka A.K."/>
        </authorList>
    </citation>
    <scope>NUCLEOTIDE SEQUENCE [LARGE SCALE GENOMIC DNA]</scope>
    <source>
        <strain evidence="1 2">AK16</strain>
    </source>
</reference>
<gene>
    <name evidence="1" type="ORF">D515_01975</name>
</gene>
<evidence type="ECO:0000313" key="1">
    <source>
        <dbReference type="EMBL" id="EOD79311.1"/>
    </source>
</evidence>
<dbReference type="AlphaFoldDB" id="R1IEX7"/>
<sequence length="322" mass="35893">MIRLEDLVPHESSATQERIKKIGVKWSEPIVVKPIPNTNKYAIYQGHNRAKIAQQSGVSDIEAIVGTPDHLRRNIDIYSMRIKKNPQSPLSGLAISADDLGRKNLFYQEADNFSKAPILNTHRGTIIKVDIYVKFDDEIKVFKSLPQKGGFGGLIFDPTIINAIFQTEYVNQSKVAEVWGDESILDDRVLPAYIELGKNGDECRGGGFAYDVSFRVEEGDNFVCPKVTARPTVVDVHTHVIYPDGNYWTGSVFNEIENTSAIIWSDKLAKGFLDKDKANEFFGKDWWNTPSSLLFSRNGMKSGCLHVHHSCGSTCHGGGCLV</sequence>
<dbReference type="Gene3D" id="3.90.1530.10">
    <property type="entry name" value="Conserved hypothetical protein from pyrococcus furiosus pfu- 392566-001, ParB domain"/>
    <property type="match status" value="1"/>
</dbReference>
<keyword evidence="2" id="KW-1185">Reference proteome</keyword>
<dbReference type="InterPro" id="IPR036086">
    <property type="entry name" value="ParB/Sulfiredoxin_sf"/>
</dbReference>
<dbReference type="Proteomes" id="UP000011223">
    <property type="component" value="Unassembled WGS sequence"/>
</dbReference>
<protein>
    <submittedName>
        <fullName evidence="1">Uncharacterized protein</fullName>
    </submittedName>
</protein>
<organism evidence="1 2">
    <name type="scientific">Grimontia indica</name>
    <dbReference type="NCBI Taxonomy" id="1056512"/>
    <lineage>
        <taxon>Bacteria</taxon>
        <taxon>Pseudomonadati</taxon>
        <taxon>Pseudomonadota</taxon>
        <taxon>Gammaproteobacteria</taxon>
        <taxon>Vibrionales</taxon>
        <taxon>Vibrionaceae</taxon>
        <taxon>Grimontia</taxon>
    </lineage>
</organism>
<dbReference type="EMBL" id="ANFM02000022">
    <property type="protein sequence ID" value="EOD79311.1"/>
    <property type="molecule type" value="Genomic_DNA"/>
</dbReference>
<comment type="caution">
    <text evidence="1">The sequence shown here is derived from an EMBL/GenBank/DDBJ whole genome shotgun (WGS) entry which is preliminary data.</text>
</comment>
<accession>R1IEX7</accession>